<evidence type="ECO:0000313" key="3">
    <source>
        <dbReference type="EMBL" id="MBP1468350.1"/>
    </source>
</evidence>
<dbReference type="Pfam" id="PF14065">
    <property type="entry name" value="Pvc16_N"/>
    <property type="match status" value="1"/>
</dbReference>
<reference evidence="3 4" key="1">
    <citation type="submission" date="2021-03" db="EMBL/GenBank/DDBJ databases">
        <authorList>
            <person name="Grouzdev D.S."/>
        </authorList>
    </citation>
    <scope>NUCLEOTIDE SEQUENCE [LARGE SCALE GENOMIC DNA]</scope>
    <source>
        <strain evidence="3 4">M50-1</strain>
    </source>
</reference>
<gene>
    <name evidence="3" type="ORF">EYB53_021745</name>
</gene>
<feature type="domain" description="Pvc16 N-terminal" evidence="2">
    <location>
        <begin position="9"/>
        <end position="195"/>
    </location>
</feature>
<evidence type="ECO:0000256" key="1">
    <source>
        <dbReference type="SAM" id="MobiDB-lite"/>
    </source>
</evidence>
<organism evidence="3 4">
    <name type="scientific">Candidatus Chloroploca mongolica</name>
    <dbReference type="NCBI Taxonomy" id="2528176"/>
    <lineage>
        <taxon>Bacteria</taxon>
        <taxon>Bacillati</taxon>
        <taxon>Chloroflexota</taxon>
        <taxon>Chloroflexia</taxon>
        <taxon>Chloroflexales</taxon>
        <taxon>Chloroflexineae</taxon>
        <taxon>Oscillochloridaceae</taxon>
        <taxon>Candidatus Chloroploca</taxon>
    </lineage>
</organism>
<comment type="caution">
    <text evidence="3">The sequence shown here is derived from an EMBL/GenBank/DDBJ whole genome shotgun (WGS) entry which is preliminary data.</text>
</comment>
<sequence>MSNYLAIATVTEVLRQNLQQACQRHIDGINVLAERPSQPANDQQSTIHLFLYRVTPNAAWRNADLPTRGSDGRQIAQRPQAALDLHYLLSFYGDERKLVPQRLLGLAVAELHTNAILSQKNIRDQTKNVEHLADTDLADSVERVKIVPGVLNLDELSKLWSIFFQTPYALSITYEATVVLIEREVPIRAALPVRERGLTGLSMSRPLISAVRSIERQDGIVVGGLPLEIVGQRLLGEAAAVSFDGGEPLPLAAATDALLTVSADSLTALSAGAHGVQVIHKLPLGRPSDPYRAVGSEVLPFVLRPTITRLEVANGKLTIMVMPPIGKGQRASALLNEFDPPADREAHALSFDLPPRQPPPPGEPDADAAVTFNLVGVEPGRYLVRLQVDGAESLVIRGHDPDRPYDPNAGDAALDPNSQLPYRYIQPNVSIT</sequence>
<dbReference type="Proteomes" id="UP001193081">
    <property type="component" value="Unassembled WGS sequence"/>
</dbReference>
<dbReference type="InterPro" id="IPR025351">
    <property type="entry name" value="Pvc16_N"/>
</dbReference>
<dbReference type="EMBL" id="SIJK02000065">
    <property type="protein sequence ID" value="MBP1468350.1"/>
    <property type="molecule type" value="Genomic_DNA"/>
</dbReference>
<evidence type="ECO:0000313" key="4">
    <source>
        <dbReference type="Proteomes" id="UP001193081"/>
    </source>
</evidence>
<proteinExistence type="predicted"/>
<keyword evidence="4" id="KW-1185">Reference proteome</keyword>
<evidence type="ECO:0000259" key="2">
    <source>
        <dbReference type="Pfam" id="PF14065"/>
    </source>
</evidence>
<accession>A0ABS4DFX4</accession>
<protein>
    <submittedName>
        <fullName evidence="3">DUF4255 domain-containing protein</fullName>
    </submittedName>
</protein>
<name>A0ABS4DFX4_9CHLR</name>
<dbReference type="RefSeq" id="WP_135481013.1">
    <property type="nucleotide sequence ID" value="NZ_SIJK02000065.1"/>
</dbReference>
<feature type="region of interest" description="Disordered" evidence="1">
    <location>
        <begin position="397"/>
        <end position="420"/>
    </location>
</feature>